<evidence type="ECO:0000313" key="2">
    <source>
        <dbReference type="EMBL" id="CAE7573069.1"/>
    </source>
</evidence>
<feature type="region of interest" description="Disordered" evidence="1">
    <location>
        <begin position="47"/>
        <end position="127"/>
    </location>
</feature>
<proteinExistence type="predicted"/>
<gene>
    <name evidence="2" type="ORF">SPIL2461_LOCUS15439</name>
</gene>
<sequence length="1051" mass="115827">MLGPAVTAVVILMADHILETVRETGLLPPQIEQLPAEWVEELMTASADSRMHQENRVKRVKEERSSPALPMPGLPGDDARESDAEDGPQTPVRKCRRTAWETATGSSPDLTPEPKGKRPSRLAKSAAKAKAACKQKAKTTKQLVKEGDTIAKEHDLTNAFFQSEHYQNGCPPPQGHWHAFLQALSDTSRSLVCNVCSRLRQQCLEGATEEACASATSAASAVAENKTAQEAAVVPYKPPARPMPKGRPRKDEAAGSRFDLRAYLKEHRRDVYSETAKSWGPEVQYYCRSCKRDIKFCRTTDLEKLLKHERAHKHRLGLVALGLGEAVAAATSEAQSAQSQLVEAERPGRCHGVSVTDPLSHLYPMADSFKDFFAAGMPRTVYAPNESDPLANVTFEISDHGNAVRARNCEGKCEARDVACSACVRATKSKLFKIAVAQKAFDMSLCVLCWKALNETADATESYKQHVRSRDFMILGLAGSNFESYAEVKSPLELARKVRSRFDCTPLWRLSESWKSYLDSRLPSASLFCDSDAEATAHNALTSALSTAVLEGRAKELDLRLAARVAAGGLRGEALVQGLVTTFLLQSKQVLERPNSSRHMSDLQGAAEAFQVLGKSKEWDGLLRLFRLNPRALPKLCLDAPVFPAAFGSLSSDTQLKDSFNRAASILRCVNRRLHLMVDETVWSPGVEQVRHMRQQTDFLVGGLWHRHPSETYHMVEAEKLGGGVGHVPMDKLAKLTLHFCLQRPDSREYVVDSCTLPRAHGGSSAEEMLQLLADYLEVVTDAASGAPPQSVAFDGATLNSQINAAFAGMVHVDTLQTLPWFKRCEVLRMTRCKNWPYSYLLYHSVPKAEGFQVCAFNGGYHVQKRLSLQFLGCTRKVMFGALWVECSTLLGHGIPHKTYAGADIMSDRAAVQRLSQPYVQRSCFSLGLHVAAFLAALQASYTTASRALDKRQQCFNGFTIFYCMALHVSLNQHKHGTLWQGYTLSGQTVKNICLLAAHAVHSTLTGIEPVLAQELGIESYFSRLEGHHPSRTACKALRAWSCNRCASCRG</sequence>
<accession>A0A812UMJ9</accession>
<feature type="compositionally biased region" description="Basic and acidic residues" evidence="1">
    <location>
        <begin position="49"/>
        <end position="65"/>
    </location>
</feature>
<comment type="caution">
    <text evidence="2">The sequence shown here is derived from an EMBL/GenBank/DDBJ whole genome shotgun (WGS) entry which is preliminary data.</text>
</comment>
<evidence type="ECO:0000313" key="3">
    <source>
        <dbReference type="Proteomes" id="UP000649617"/>
    </source>
</evidence>
<protein>
    <submittedName>
        <fullName evidence="2">Uncharacterized protein</fullName>
    </submittedName>
</protein>
<name>A0A812UMJ9_SYMPI</name>
<organism evidence="2 3">
    <name type="scientific">Symbiodinium pilosum</name>
    <name type="common">Dinoflagellate</name>
    <dbReference type="NCBI Taxonomy" id="2952"/>
    <lineage>
        <taxon>Eukaryota</taxon>
        <taxon>Sar</taxon>
        <taxon>Alveolata</taxon>
        <taxon>Dinophyceae</taxon>
        <taxon>Suessiales</taxon>
        <taxon>Symbiodiniaceae</taxon>
        <taxon>Symbiodinium</taxon>
    </lineage>
</organism>
<dbReference type="Proteomes" id="UP000649617">
    <property type="component" value="Unassembled WGS sequence"/>
</dbReference>
<reference evidence="2" key="1">
    <citation type="submission" date="2021-02" db="EMBL/GenBank/DDBJ databases">
        <authorList>
            <person name="Dougan E. K."/>
            <person name="Rhodes N."/>
            <person name="Thang M."/>
            <person name="Chan C."/>
        </authorList>
    </citation>
    <scope>NUCLEOTIDE SEQUENCE</scope>
</reference>
<evidence type="ECO:0000256" key="1">
    <source>
        <dbReference type="SAM" id="MobiDB-lite"/>
    </source>
</evidence>
<dbReference type="OrthoDB" id="415831at2759"/>
<dbReference type="EMBL" id="CAJNIZ010037780">
    <property type="protein sequence ID" value="CAE7573069.1"/>
    <property type="molecule type" value="Genomic_DNA"/>
</dbReference>
<keyword evidence="3" id="KW-1185">Reference proteome</keyword>
<dbReference type="AlphaFoldDB" id="A0A812UMJ9"/>